<dbReference type="EMBL" id="JAVHUY010000006">
    <property type="protein sequence ID" value="MDQ7904438.1"/>
    <property type="molecule type" value="Genomic_DNA"/>
</dbReference>
<gene>
    <name evidence="3" type="ORF">RB614_07860</name>
</gene>
<keyword evidence="2" id="KW-0812">Transmembrane</keyword>
<feature type="transmembrane region" description="Helical" evidence="2">
    <location>
        <begin position="188"/>
        <end position="210"/>
    </location>
</feature>
<protein>
    <submittedName>
        <fullName evidence="3">Uncharacterized protein</fullName>
    </submittedName>
</protein>
<reference evidence="3 4" key="1">
    <citation type="submission" date="2023-08" db="EMBL/GenBank/DDBJ databases">
        <title>Phytohabitans sansha sp. nov., isolated from marine sediment.</title>
        <authorList>
            <person name="Zhao Y."/>
            <person name="Yi K."/>
        </authorList>
    </citation>
    <scope>NUCLEOTIDE SEQUENCE [LARGE SCALE GENOMIC DNA]</scope>
    <source>
        <strain evidence="3 4">ZYX-F-186</strain>
    </source>
</reference>
<evidence type="ECO:0000256" key="2">
    <source>
        <dbReference type="SAM" id="Phobius"/>
    </source>
</evidence>
<evidence type="ECO:0000313" key="3">
    <source>
        <dbReference type="EMBL" id="MDQ7904438.1"/>
    </source>
</evidence>
<keyword evidence="4" id="KW-1185">Reference proteome</keyword>
<sequence length="564" mass="62285">MSRRTMERLLPPVEPISPAPSLDRPEMSDATRHLCVGAYLDDHFRDRCLRDVYHQKRRFVAPSYGFDVVVVLDQCLRARDLTIFRDAGIVLAGCLAAYLNWLSIVALAATLILLRAARSAWRLIRDFVGRVRAGTAVDTTVSPGRGLVLLLGWTMLGLGLAAIAGRVVSATASPLLGGPDDGGPALSLGGSAGYLFAAVVLLVPAAYALWRQKRIEQFTLGRPAPPVRPSSRLRQIDEQRHGNTVIYSGFEPFIGSGEVMSTWGFAQRLVRKPPDNVVDRVLAPLEGEREFAQSPFSAADLVDYLRTHLGALASADVAEQRIPDMRVEDRVFLSAREWGHRTLTTSPEEMAEIIRNPTMPARHYLACQVVSWRGALVTTVHVHVALQGRSLYLEVTTTFLAPPNEWYRTVDIEGGTGPGAWMRALRSGLTATPRTIVRAPGGLIQSVARLGRASHGAARMGLSRRRYDYGTRTSVREIGTKDKLRNFTQRQDVFKFKRLIERRVIAHVLDFLDERDVDTTEYRASAASVLNIGVGHFGQGDMTFHDQVVGQRMPEPTQPAQPAE</sequence>
<accession>A0ABU0ZBM0</accession>
<dbReference type="Proteomes" id="UP001230908">
    <property type="component" value="Unassembled WGS sequence"/>
</dbReference>
<feature type="region of interest" description="Disordered" evidence="1">
    <location>
        <begin position="1"/>
        <end position="25"/>
    </location>
</feature>
<dbReference type="RefSeq" id="WP_308711713.1">
    <property type="nucleotide sequence ID" value="NZ_JAVHUY010000006.1"/>
</dbReference>
<comment type="caution">
    <text evidence="3">The sequence shown here is derived from an EMBL/GenBank/DDBJ whole genome shotgun (WGS) entry which is preliminary data.</text>
</comment>
<keyword evidence="2" id="KW-1133">Transmembrane helix</keyword>
<keyword evidence="2" id="KW-0472">Membrane</keyword>
<evidence type="ECO:0000313" key="4">
    <source>
        <dbReference type="Proteomes" id="UP001230908"/>
    </source>
</evidence>
<feature type="transmembrane region" description="Helical" evidence="2">
    <location>
        <begin position="89"/>
        <end position="114"/>
    </location>
</feature>
<proteinExistence type="predicted"/>
<name>A0ABU0ZBM0_9ACTN</name>
<organism evidence="3 4">
    <name type="scientific">Phytohabitans maris</name>
    <dbReference type="NCBI Taxonomy" id="3071409"/>
    <lineage>
        <taxon>Bacteria</taxon>
        <taxon>Bacillati</taxon>
        <taxon>Actinomycetota</taxon>
        <taxon>Actinomycetes</taxon>
        <taxon>Micromonosporales</taxon>
        <taxon>Micromonosporaceae</taxon>
    </lineage>
</organism>
<evidence type="ECO:0000256" key="1">
    <source>
        <dbReference type="SAM" id="MobiDB-lite"/>
    </source>
</evidence>
<feature type="transmembrane region" description="Helical" evidence="2">
    <location>
        <begin position="147"/>
        <end position="168"/>
    </location>
</feature>